<name>A0ABX1HGW9_9BACT</name>
<evidence type="ECO:0000313" key="3">
    <source>
        <dbReference type="EMBL" id="NKI89503.1"/>
    </source>
</evidence>
<feature type="compositionally biased region" description="Low complexity" evidence="1">
    <location>
        <begin position="85"/>
        <end position="100"/>
    </location>
</feature>
<evidence type="ECO:0000256" key="1">
    <source>
        <dbReference type="SAM" id="MobiDB-lite"/>
    </source>
</evidence>
<dbReference type="Proteomes" id="UP000717634">
    <property type="component" value="Unassembled WGS sequence"/>
</dbReference>
<comment type="caution">
    <text evidence="3">The sequence shown here is derived from an EMBL/GenBank/DDBJ whole genome shotgun (WGS) entry which is preliminary data.</text>
</comment>
<keyword evidence="2" id="KW-0472">Membrane</keyword>
<reference evidence="3 4" key="1">
    <citation type="submission" date="2020-03" db="EMBL/GenBank/DDBJ databases">
        <title>Genomic Encyclopedia of Type Strains, Phase IV (KMG-V): Genome sequencing to study the core and pangenomes of soil and plant-associated prokaryotes.</title>
        <authorList>
            <person name="Whitman W."/>
        </authorList>
    </citation>
    <scope>NUCLEOTIDE SEQUENCE [LARGE SCALE GENOMIC DNA]</scope>
    <source>
        <strain evidence="3 4">1B</strain>
    </source>
</reference>
<dbReference type="EMBL" id="JAAVTK010000005">
    <property type="protein sequence ID" value="NKI89503.1"/>
    <property type="molecule type" value="Genomic_DNA"/>
</dbReference>
<evidence type="ECO:0000256" key="2">
    <source>
        <dbReference type="SAM" id="Phobius"/>
    </source>
</evidence>
<keyword evidence="2" id="KW-1133">Transmembrane helix</keyword>
<protein>
    <submittedName>
        <fullName evidence="3">Uncharacterized protein</fullName>
    </submittedName>
</protein>
<feature type="transmembrane region" description="Helical" evidence="2">
    <location>
        <begin position="35"/>
        <end position="57"/>
    </location>
</feature>
<organism evidence="3 4">
    <name type="scientific">Hymenobacter artigasi</name>
    <dbReference type="NCBI Taxonomy" id="2719616"/>
    <lineage>
        <taxon>Bacteria</taxon>
        <taxon>Pseudomonadati</taxon>
        <taxon>Bacteroidota</taxon>
        <taxon>Cytophagia</taxon>
        <taxon>Cytophagales</taxon>
        <taxon>Hymenobacteraceae</taxon>
        <taxon>Hymenobacter</taxon>
    </lineage>
</organism>
<proteinExistence type="predicted"/>
<keyword evidence="2" id="KW-0812">Transmembrane</keyword>
<sequence length="100" mass="10214">MFFADTKTGHLLHILGTALAGQVLTQELAPANPHIIEMYGHLVIQVIVAAVTIWATIRKAMQRPEAVVKLPASGLGSGVGDSMGAAASSPAEPSAEAGKG</sequence>
<feature type="region of interest" description="Disordered" evidence="1">
    <location>
        <begin position="80"/>
        <end position="100"/>
    </location>
</feature>
<accession>A0ABX1HGW9</accession>
<gene>
    <name evidence="3" type="ORF">HBN54_002101</name>
</gene>
<keyword evidence="4" id="KW-1185">Reference proteome</keyword>
<evidence type="ECO:0000313" key="4">
    <source>
        <dbReference type="Proteomes" id="UP000717634"/>
    </source>
</evidence>